<keyword evidence="1" id="KW-0472">Membrane</keyword>
<dbReference type="RefSeq" id="WP_295577123.1">
    <property type="nucleotide sequence ID" value="NZ_FLQR01000009.1"/>
</dbReference>
<dbReference type="PROSITE" id="PS00409">
    <property type="entry name" value="PROKAR_NTER_METHYL"/>
    <property type="match status" value="1"/>
</dbReference>
<reference evidence="2" key="1">
    <citation type="submission" date="2016-03" db="EMBL/GenBank/DDBJ databases">
        <authorList>
            <person name="Ploux O."/>
        </authorList>
    </citation>
    <scope>NUCLEOTIDE SEQUENCE</scope>
    <source>
        <strain evidence="2">UC1</strain>
    </source>
</reference>
<evidence type="ECO:0008006" key="3">
    <source>
        <dbReference type="Google" id="ProtNLM"/>
    </source>
</evidence>
<keyword evidence="1" id="KW-1133">Transmembrane helix</keyword>
<protein>
    <recommendedName>
        <fullName evidence="3">Prepilin-type N-terminal cleavage/methylation domain-containing protein</fullName>
    </recommendedName>
</protein>
<dbReference type="EMBL" id="FLQR01000009">
    <property type="protein sequence ID" value="SBS74120.1"/>
    <property type="molecule type" value="Genomic_DNA"/>
</dbReference>
<evidence type="ECO:0000256" key="1">
    <source>
        <dbReference type="SAM" id="Phobius"/>
    </source>
</evidence>
<evidence type="ECO:0000313" key="2">
    <source>
        <dbReference type="EMBL" id="SBS74120.1"/>
    </source>
</evidence>
<proteinExistence type="predicted"/>
<sequence length="195" mass="20123">MAGGRSIISDDEGISLVELIVAVIVSSLIAGLLTMVFINGWTTQQKSIARDSATGQANVLTSTMANALRNATSIRVSGAGTRIDAVVTKPSASFSGTWTWECRAWVLTDQSIRYSAGATPRGADPSGWTVLVGKSAKRPLDKVAAPSGGVPFTLVGSKGVHTTLDITVGDVQKTVKLSDGMTAQAVATTGAIACW</sequence>
<dbReference type="InterPro" id="IPR012902">
    <property type="entry name" value="N_methyl_site"/>
</dbReference>
<gene>
    <name evidence="2" type="ORF">MIPYR_50200</name>
</gene>
<keyword evidence="1" id="KW-0812">Transmembrane</keyword>
<organism evidence="2">
    <name type="scientific">uncultured Microbacterium sp</name>
    <dbReference type="NCBI Taxonomy" id="191216"/>
    <lineage>
        <taxon>Bacteria</taxon>
        <taxon>Bacillati</taxon>
        <taxon>Actinomycetota</taxon>
        <taxon>Actinomycetes</taxon>
        <taxon>Micrococcales</taxon>
        <taxon>Microbacteriaceae</taxon>
        <taxon>Microbacterium</taxon>
        <taxon>environmental samples</taxon>
    </lineage>
</organism>
<feature type="transmembrane region" description="Helical" evidence="1">
    <location>
        <begin position="20"/>
        <end position="41"/>
    </location>
</feature>
<dbReference type="AlphaFoldDB" id="A0A1Y5P9E4"/>
<accession>A0A1Y5P9E4</accession>
<name>A0A1Y5P9E4_9MICO</name>